<name>F4MMQ3_9BACT</name>
<reference evidence="1" key="1">
    <citation type="submission" date="2010-05" db="EMBL/GenBank/DDBJ databases">
        <authorList>
            <person name="Genoscope - CEA"/>
        </authorList>
    </citation>
    <scope>NUCLEOTIDE SEQUENCE</scope>
</reference>
<evidence type="ECO:0000313" key="1">
    <source>
        <dbReference type="EMBL" id="CBL87416.1"/>
    </source>
</evidence>
<organism evidence="1">
    <name type="scientific">uncultured Flavobacteriia bacterium</name>
    <dbReference type="NCBI Taxonomy" id="212695"/>
    <lineage>
        <taxon>Bacteria</taxon>
        <taxon>Pseudomonadati</taxon>
        <taxon>Bacteroidota</taxon>
        <taxon>Flavobacteriia</taxon>
        <taxon>environmental samples</taxon>
    </lineage>
</organism>
<gene>
    <name evidence="1" type="ORF">S18_848_0003</name>
</gene>
<evidence type="ECO:0008006" key="2">
    <source>
        <dbReference type="Google" id="ProtNLM"/>
    </source>
</evidence>
<accession>F4MMQ3</accession>
<dbReference type="AlphaFoldDB" id="F4MMQ3"/>
<dbReference type="EMBL" id="FQ032823">
    <property type="protein sequence ID" value="CBL87416.1"/>
    <property type="molecule type" value="Genomic_DNA"/>
</dbReference>
<dbReference type="InterPro" id="IPR046239">
    <property type="entry name" value="DUF6272"/>
</dbReference>
<reference evidence="1" key="2">
    <citation type="journal article" date="2012" name="Environ. Microbiol.">
        <title>Genomic content of uncultured Bacteroidetes from contrasting oceanic provinces in the North Atlantic Ocean.</title>
        <authorList>
            <person name="Gomez-Pereira P.R."/>
            <person name="Schuler M."/>
            <person name="Fuchs B.M."/>
            <person name="Bennke C."/>
            <person name="Teeling H."/>
            <person name="Waldmann J."/>
            <person name="Richter M."/>
            <person name="Barbe V."/>
            <person name="Bataille E."/>
            <person name="Glockner F.O."/>
            <person name="Amann R."/>
        </authorList>
    </citation>
    <scope>NUCLEOTIDE SEQUENCE</scope>
</reference>
<dbReference type="NCBIfam" id="NF038262">
    <property type="entry name" value="SiaB_fam_kinase"/>
    <property type="match status" value="1"/>
</dbReference>
<dbReference type="Pfam" id="PF19788">
    <property type="entry name" value="DUF6272"/>
    <property type="match status" value="1"/>
</dbReference>
<proteinExistence type="predicted"/>
<protein>
    <recommendedName>
        <fullName evidence="2">Histidine kinase/HSP90-like ATPase domain-containing protein</fullName>
    </recommendedName>
</protein>
<sequence>MTRHNHISLLPSLRERLRRDSAVYATPSSSGMGVLLSYTGLVDGDMIAHLVQLAERALHHSPRTRKEVKRATFVLIEAIQNVLHHGHIDDRGDITLYLTLENTPLGYQLHCGNLMEEDTASQLTERIGELNNLSHSELRKAYIDALCQGGQDVRFGNAGLGLISMAKRTAGPIEFESVPHDSGLRMVTLTATIQG</sequence>